<dbReference type="Pfam" id="PF12400">
    <property type="entry name" value="STIMATE"/>
    <property type="match status" value="1"/>
</dbReference>
<evidence type="ECO:0008006" key="7">
    <source>
        <dbReference type="Google" id="ProtNLM"/>
    </source>
</evidence>
<dbReference type="InterPro" id="IPR022127">
    <property type="entry name" value="STIMATE/YPL162C"/>
</dbReference>
<evidence type="ECO:0000256" key="1">
    <source>
        <dbReference type="SAM" id="MobiDB-lite"/>
    </source>
</evidence>
<feature type="compositionally biased region" description="Pro residues" evidence="1">
    <location>
        <begin position="37"/>
        <end position="46"/>
    </location>
</feature>
<feature type="transmembrane region" description="Helical" evidence="2">
    <location>
        <begin position="238"/>
        <end position="259"/>
    </location>
</feature>
<dbReference type="GO" id="GO:0016020">
    <property type="term" value="C:membrane"/>
    <property type="evidence" value="ECO:0007669"/>
    <property type="project" value="TreeGrafter"/>
</dbReference>
<comment type="caution">
    <text evidence="4">The sequence shown here is derived from an EMBL/GenBank/DDBJ whole genome shotgun (WGS) entry which is preliminary data.</text>
</comment>
<proteinExistence type="predicted"/>
<reference evidence="4" key="2">
    <citation type="journal article" date="2019" name="IMA Fungus">
        <title>Genome sequencing and comparison of five Tilletia species to identify candidate genes for the detection of regulated species infecting wheat.</title>
        <authorList>
            <person name="Nguyen H.D.T."/>
            <person name="Sultana T."/>
            <person name="Kesanakurti P."/>
            <person name="Hambleton S."/>
        </authorList>
    </citation>
    <scope>NUCLEOTIDE SEQUENCE</scope>
    <source>
        <strain evidence="4">DAOMC 238032</strain>
    </source>
</reference>
<feature type="compositionally biased region" description="Low complexity" evidence="1">
    <location>
        <begin position="332"/>
        <end position="346"/>
    </location>
</feature>
<evidence type="ECO:0000313" key="6">
    <source>
        <dbReference type="Proteomes" id="UP000836402"/>
    </source>
</evidence>
<feature type="transmembrane region" description="Helical" evidence="2">
    <location>
        <begin position="66"/>
        <end position="85"/>
    </location>
</feature>
<reference evidence="4" key="1">
    <citation type="submission" date="2016-04" db="EMBL/GenBank/DDBJ databases">
        <authorList>
            <person name="Nguyen H.D."/>
            <person name="Kesanakurti P."/>
            <person name="Cullis J."/>
            <person name="Levesque C.A."/>
            <person name="Hambleton S."/>
        </authorList>
    </citation>
    <scope>NUCLEOTIDE SEQUENCE</scope>
    <source>
        <strain evidence="4">DAOMC 238032</strain>
    </source>
</reference>
<feature type="region of interest" description="Disordered" evidence="1">
    <location>
        <begin position="29"/>
        <end position="50"/>
    </location>
</feature>
<gene>
    <name evidence="4" type="ORF">A4X03_0g5628</name>
    <name evidence="3" type="ORF">JKIAZH3_G4075</name>
</gene>
<dbReference type="EMBL" id="LWDD02000927">
    <property type="protein sequence ID" value="KAE8255004.1"/>
    <property type="molecule type" value="Genomic_DNA"/>
</dbReference>
<feature type="compositionally biased region" description="Polar residues" evidence="1">
    <location>
        <begin position="416"/>
        <end position="427"/>
    </location>
</feature>
<name>A0A177U6E2_9BASI</name>
<evidence type="ECO:0000256" key="2">
    <source>
        <dbReference type="SAM" id="Phobius"/>
    </source>
</evidence>
<feature type="region of interest" description="Disordered" evidence="1">
    <location>
        <begin position="284"/>
        <end position="437"/>
    </location>
</feature>
<protein>
    <recommendedName>
        <fullName evidence="7">Vacuolar membrane protein</fullName>
    </recommendedName>
</protein>
<dbReference type="Proteomes" id="UP000077671">
    <property type="component" value="Unassembled WGS sequence"/>
</dbReference>
<evidence type="ECO:0000313" key="3">
    <source>
        <dbReference type="EMBL" id="CAD6934950.1"/>
    </source>
</evidence>
<accession>A0A177U6E2</accession>
<keyword evidence="2" id="KW-0472">Membrane</keyword>
<dbReference type="EMBL" id="CAJHJG010003738">
    <property type="protein sequence ID" value="CAD6934950.1"/>
    <property type="molecule type" value="Genomic_DNA"/>
</dbReference>
<organism evidence="4 5">
    <name type="scientific">Tilletia caries</name>
    <name type="common">wheat bunt fungus</name>
    <dbReference type="NCBI Taxonomy" id="13290"/>
    <lineage>
        <taxon>Eukaryota</taxon>
        <taxon>Fungi</taxon>
        <taxon>Dikarya</taxon>
        <taxon>Basidiomycota</taxon>
        <taxon>Ustilaginomycotina</taxon>
        <taxon>Exobasidiomycetes</taxon>
        <taxon>Tilletiales</taxon>
        <taxon>Tilletiaceae</taxon>
        <taxon>Tilletia</taxon>
    </lineage>
</organism>
<sequence length="437" mass="47131">MVFNVSVLLSGAGPSSSALIPSLSLPPLPSPSAATPTPTPTPPPSSLLPGGEAGIDESNCKLLGPFALFVQALMGVMVLGSLVLKRQRERPKRPWKIWSLDISKQMLGQLFVHTLNIVLSDAVAAHGRSNPCSLYFLNIAIDTTLGVFIIYITLRIVTHVLTSVLGWHGFVSGQYGNVPTPDGGSGKPKMSYWGKQLVTYLFAIFIMKIIVTGIMWMFPFFFALGRWLLSFFGKHRNVQVFFVMALFPLAMNVIQFWLIDSLLRHNPTTSVYAKLNNSGTIVDEFGDGGDRSDGEPGSHNWRGQGRRSYEEEEGSVSGGAASSRRRTGGGASTSAATLSSPSTSRAGAGTGEGSQSAGFDPYRAAEGNQYQSRANLMDNVDDDDGSMTPRSASGRRLNGRHTKLHMDDSEQRPASPASNHGSLNGSRQHSRENSGRR</sequence>
<feature type="transmembrane region" description="Helical" evidence="2">
    <location>
        <begin position="197"/>
        <end position="218"/>
    </location>
</feature>
<reference evidence="3" key="3">
    <citation type="submission" date="2020-10" db="EMBL/GenBank/DDBJ databases">
        <authorList>
            <person name="Sedaghatjoo S."/>
        </authorList>
    </citation>
    <scope>NUCLEOTIDE SEQUENCE</scope>
    <source>
        <strain evidence="3">AZH3</strain>
    </source>
</reference>
<dbReference type="Proteomes" id="UP000836402">
    <property type="component" value="Unassembled WGS sequence"/>
</dbReference>
<dbReference type="PANTHER" id="PTHR31735">
    <property type="entry name" value="VACUOLAR MEMBRANE PROTEIN YPL162C"/>
    <property type="match status" value="1"/>
</dbReference>
<evidence type="ECO:0000313" key="4">
    <source>
        <dbReference type="EMBL" id="KAE8255004.1"/>
    </source>
</evidence>
<evidence type="ECO:0000313" key="5">
    <source>
        <dbReference type="Proteomes" id="UP000077671"/>
    </source>
</evidence>
<keyword evidence="2" id="KW-1133">Transmembrane helix</keyword>
<keyword evidence="2" id="KW-0812">Transmembrane</keyword>
<dbReference type="AlphaFoldDB" id="A0A177U6E2"/>
<dbReference type="PANTHER" id="PTHR31735:SF1">
    <property type="entry name" value="VACUOLAR MEMBRANE PROTEIN YPL162C"/>
    <property type="match status" value="1"/>
</dbReference>
<feature type="transmembrane region" description="Helical" evidence="2">
    <location>
        <begin position="133"/>
        <end position="154"/>
    </location>
</feature>
<keyword evidence="6" id="KW-1185">Reference proteome</keyword>